<evidence type="ECO:0000256" key="1">
    <source>
        <dbReference type="SAM" id="MobiDB-lite"/>
    </source>
</evidence>
<dbReference type="PANTHER" id="PTHR35004">
    <property type="entry name" value="TRANSPOSASE RV3428C-RELATED"/>
    <property type="match status" value="1"/>
</dbReference>
<feature type="compositionally biased region" description="Polar residues" evidence="1">
    <location>
        <begin position="411"/>
        <end position="420"/>
    </location>
</feature>
<feature type="compositionally biased region" description="Basic residues" evidence="1">
    <location>
        <begin position="116"/>
        <end position="131"/>
    </location>
</feature>
<dbReference type="KEGG" id="sale:EPH95_10485"/>
<dbReference type="RefSeq" id="WP_142089756.1">
    <property type="nucleotide sequence ID" value="NZ_CP035485.1"/>
</dbReference>
<dbReference type="PANTHER" id="PTHR35004:SF7">
    <property type="entry name" value="INTEGRASE PROTEIN"/>
    <property type="match status" value="1"/>
</dbReference>
<accession>A0A514LI82</accession>
<name>A0A514LI82_9BACI</name>
<evidence type="ECO:0000259" key="2">
    <source>
        <dbReference type="PROSITE" id="PS50994"/>
    </source>
</evidence>
<dbReference type="InterPro" id="IPR012337">
    <property type="entry name" value="RNaseH-like_sf"/>
</dbReference>
<sequence>MNREELKRYTVVQQVMDHQLTAKEAAQTLGLSHRQIFRLKDKVAREGETGVIHKNRERKPAHAIPEHIRDQVIGLLASDRYRNCNDVHFAELLAKHEAIHISPATVRRIRVGAQIKPKRKRRPSNVHRPRERRSQAGQLVQMDASPHHWLEDRSGRISLHAAIDDATGKVVGAVFRPEEDLKGYFMITQQMLELEGIPMSLYSDRHMIFQSPREKQTIEEELAGEPVPLSQFGQALDDLGVTHVKAMTPQAKGRVERLFQTLQDRWVVELRLRGIQTIEEANQVLPALIDEHNRQFAQEPLEDDSAFIPLQDGQYPEQILCYRAQRVLGAGETIAYKGKTYKIQTVEQQSIIPLKTRVSVRETLGGQMFVWYNGVSYPLQETARPKPKPKEKTGHAKGPRTPARDHPWRQYNISRVPQRT</sequence>
<evidence type="ECO:0000313" key="4">
    <source>
        <dbReference type="Proteomes" id="UP000319756"/>
    </source>
</evidence>
<dbReference type="InterPro" id="IPR036397">
    <property type="entry name" value="RNaseH_sf"/>
</dbReference>
<protein>
    <submittedName>
        <fullName evidence="3">ISNCY family transposase</fullName>
    </submittedName>
</protein>
<dbReference type="InterPro" id="IPR001584">
    <property type="entry name" value="Integrase_cat-core"/>
</dbReference>
<evidence type="ECO:0000313" key="3">
    <source>
        <dbReference type="EMBL" id="QDI91547.1"/>
    </source>
</evidence>
<dbReference type="NCBIfam" id="NF033594">
    <property type="entry name" value="transpos_ISNCY_2"/>
    <property type="match status" value="1"/>
</dbReference>
<dbReference type="SUPFAM" id="SSF46689">
    <property type="entry name" value="Homeodomain-like"/>
    <property type="match status" value="1"/>
</dbReference>
<gene>
    <name evidence="3" type="ORF">EPH95_10485</name>
</gene>
<dbReference type="InterPro" id="IPR009057">
    <property type="entry name" value="Homeodomain-like_sf"/>
</dbReference>
<dbReference type="GO" id="GO:0015074">
    <property type="term" value="P:DNA integration"/>
    <property type="evidence" value="ECO:0007669"/>
    <property type="project" value="InterPro"/>
</dbReference>
<dbReference type="OrthoDB" id="9794201at2"/>
<dbReference type="AlphaFoldDB" id="A0A514LI82"/>
<dbReference type="InterPro" id="IPR047797">
    <property type="entry name" value="ISNCY_transpos"/>
</dbReference>
<dbReference type="EMBL" id="CP035485">
    <property type="protein sequence ID" value="QDI91547.1"/>
    <property type="molecule type" value="Genomic_DNA"/>
</dbReference>
<feature type="domain" description="Integrase catalytic" evidence="2">
    <location>
        <begin position="125"/>
        <end position="317"/>
    </location>
</feature>
<dbReference type="Proteomes" id="UP000319756">
    <property type="component" value="Chromosome"/>
</dbReference>
<dbReference type="SUPFAM" id="SSF53098">
    <property type="entry name" value="Ribonuclease H-like"/>
    <property type="match status" value="1"/>
</dbReference>
<organism evidence="3 4">
    <name type="scientific">Salicibibacter halophilus</name>
    <dbReference type="NCBI Taxonomy" id="2502791"/>
    <lineage>
        <taxon>Bacteria</taxon>
        <taxon>Bacillati</taxon>
        <taxon>Bacillota</taxon>
        <taxon>Bacilli</taxon>
        <taxon>Bacillales</taxon>
        <taxon>Bacillaceae</taxon>
        <taxon>Salicibibacter</taxon>
    </lineage>
</organism>
<reference evidence="4" key="1">
    <citation type="submission" date="2019-01" db="EMBL/GenBank/DDBJ databases">
        <title>Genomic analysis of Salicibibacter sp. NKC3-5.</title>
        <authorList>
            <person name="Oh Y.J."/>
        </authorList>
    </citation>
    <scope>NUCLEOTIDE SEQUENCE [LARGE SCALE GENOMIC DNA]</scope>
    <source>
        <strain evidence="4">NKC3-5</strain>
    </source>
</reference>
<proteinExistence type="predicted"/>
<dbReference type="Gene3D" id="3.30.420.10">
    <property type="entry name" value="Ribonuclease H-like superfamily/Ribonuclease H"/>
    <property type="match status" value="1"/>
</dbReference>
<dbReference type="GO" id="GO:0003676">
    <property type="term" value="F:nucleic acid binding"/>
    <property type="evidence" value="ECO:0007669"/>
    <property type="project" value="InterPro"/>
</dbReference>
<feature type="region of interest" description="Disordered" evidence="1">
    <location>
        <begin position="380"/>
        <end position="420"/>
    </location>
</feature>
<feature type="region of interest" description="Disordered" evidence="1">
    <location>
        <begin position="113"/>
        <end position="139"/>
    </location>
</feature>
<dbReference type="PROSITE" id="PS50994">
    <property type="entry name" value="INTEGRASE"/>
    <property type="match status" value="1"/>
</dbReference>
<keyword evidence="4" id="KW-1185">Reference proteome</keyword>